<evidence type="ECO:0000256" key="1">
    <source>
        <dbReference type="ARBA" id="ARBA00022448"/>
    </source>
</evidence>
<evidence type="ECO:0000256" key="4">
    <source>
        <dbReference type="ARBA" id="ARBA00022982"/>
    </source>
</evidence>
<dbReference type="GO" id="GO:0046872">
    <property type="term" value="F:metal ion binding"/>
    <property type="evidence" value="ECO:0007669"/>
    <property type="project" value="UniProtKB-KW"/>
</dbReference>
<evidence type="ECO:0000313" key="9">
    <source>
        <dbReference type="EMBL" id="TQV81893.1"/>
    </source>
</evidence>
<feature type="chain" id="PRO_5021707273" evidence="7">
    <location>
        <begin position="32"/>
        <end position="117"/>
    </location>
</feature>
<evidence type="ECO:0000256" key="6">
    <source>
        <dbReference type="PROSITE-ProRule" id="PRU00433"/>
    </source>
</evidence>
<dbReference type="Proteomes" id="UP000315252">
    <property type="component" value="Unassembled WGS sequence"/>
</dbReference>
<dbReference type="PANTHER" id="PTHR33751">
    <property type="entry name" value="CBB3-TYPE CYTOCHROME C OXIDASE SUBUNIT FIXP"/>
    <property type="match status" value="1"/>
</dbReference>
<feature type="signal peptide" evidence="7">
    <location>
        <begin position="1"/>
        <end position="31"/>
    </location>
</feature>
<protein>
    <submittedName>
        <fullName evidence="9">C-type cytochrome</fullName>
    </submittedName>
</protein>
<evidence type="ECO:0000256" key="2">
    <source>
        <dbReference type="ARBA" id="ARBA00022617"/>
    </source>
</evidence>
<reference evidence="9 10" key="1">
    <citation type="submission" date="2019-06" db="EMBL/GenBank/DDBJ databases">
        <title>Whole genome sequence for Rhodospirillaceae sp. R148.</title>
        <authorList>
            <person name="Wang G."/>
        </authorList>
    </citation>
    <scope>NUCLEOTIDE SEQUENCE [LARGE SCALE GENOMIC DNA]</scope>
    <source>
        <strain evidence="9 10">R148</strain>
    </source>
</reference>
<dbReference type="Pfam" id="PF00034">
    <property type="entry name" value="Cytochrom_C"/>
    <property type="match status" value="1"/>
</dbReference>
<dbReference type="InterPro" id="IPR050597">
    <property type="entry name" value="Cytochrome_c_Oxidase_Subunit"/>
</dbReference>
<accession>A0A545TXD9</accession>
<keyword evidence="1" id="KW-0813">Transport</keyword>
<keyword evidence="10" id="KW-1185">Reference proteome</keyword>
<evidence type="ECO:0000259" key="8">
    <source>
        <dbReference type="PROSITE" id="PS51007"/>
    </source>
</evidence>
<dbReference type="EMBL" id="VHSH01000002">
    <property type="protein sequence ID" value="TQV81893.1"/>
    <property type="molecule type" value="Genomic_DNA"/>
</dbReference>
<feature type="domain" description="Cytochrome c" evidence="8">
    <location>
        <begin position="32"/>
        <end position="113"/>
    </location>
</feature>
<dbReference type="Gene3D" id="1.10.760.10">
    <property type="entry name" value="Cytochrome c-like domain"/>
    <property type="match status" value="1"/>
</dbReference>
<evidence type="ECO:0000256" key="3">
    <source>
        <dbReference type="ARBA" id="ARBA00022723"/>
    </source>
</evidence>
<dbReference type="AlphaFoldDB" id="A0A545TXD9"/>
<dbReference type="PANTHER" id="PTHR33751:SF9">
    <property type="entry name" value="CYTOCHROME C4"/>
    <property type="match status" value="1"/>
</dbReference>
<dbReference type="GO" id="GO:0020037">
    <property type="term" value="F:heme binding"/>
    <property type="evidence" value="ECO:0007669"/>
    <property type="project" value="InterPro"/>
</dbReference>
<dbReference type="InterPro" id="IPR009056">
    <property type="entry name" value="Cyt_c-like_dom"/>
</dbReference>
<keyword evidence="4" id="KW-0249">Electron transport</keyword>
<gene>
    <name evidence="9" type="ORF">FKG95_06545</name>
</gene>
<dbReference type="SUPFAM" id="SSF46626">
    <property type="entry name" value="Cytochrome c"/>
    <property type="match status" value="1"/>
</dbReference>
<keyword evidence="7" id="KW-0732">Signal</keyword>
<organism evidence="9 10">
    <name type="scientific">Denitrobaculum tricleocarpae</name>
    <dbReference type="NCBI Taxonomy" id="2591009"/>
    <lineage>
        <taxon>Bacteria</taxon>
        <taxon>Pseudomonadati</taxon>
        <taxon>Pseudomonadota</taxon>
        <taxon>Alphaproteobacteria</taxon>
        <taxon>Rhodospirillales</taxon>
        <taxon>Rhodospirillaceae</taxon>
        <taxon>Denitrobaculum</taxon>
    </lineage>
</organism>
<proteinExistence type="predicted"/>
<keyword evidence="3 6" id="KW-0479">Metal-binding</keyword>
<keyword evidence="2 6" id="KW-0349">Heme</keyword>
<name>A0A545TXD9_9PROT</name>
<sequence length="117" mass="12810">MVTNFWERVLLRFSSTLLVLTALISPHTAHSADKALGESRYKETCINCHGPAGKGAASFPKISGKEISYTTAKLEAYRNGIEQGSNSFLMIPMAKPLTDEEIANLAAYLKDAQYVVE</sequence>
<dbReference type="InterPro" id="IPR036909">
    <property type="entry name" value="Cyt_c-like_dom_sf"/>
</dbReference>
<dbReference type="OrthoDB" id="9808603at2"/>
<evidence type="ECO:0000313" key="10">
    <source>
        <dbReference type="Proteomes" id="UP000315252"/>
    </source>
</evidence>
<dbReference type="GO" id="GO:0009055">
    <property type="term" value="F:electron transfer activity"/>
    <property type="evidence" value="ECO:0007669"/>
    <property type="project" value="InterPro"/>
</dbReference>
<evidence type="ECO:0000256" key="5">
    <source>
        <dbReference type="ARBA" id="ARBA00023004"/>
    </source>
</evidence>
<dbReference type="PROSITE" id="PS51007">
    <property type="entry name" value="CYTC"/>
    <property type="match status" value="1"/>
</dbReference>
<keyword evidence="5 6" id="KW-0408">Iron</keyword>
<evidence type="ECO:0000256" key="7">
    <source>
        <dbReference type="SAM" id="SignalP"/>
    </source>
</evidence>
<comment type="caution">
    <text evidence="9">The sequence shown here is derived from an EMBL/GenBank/DDBJ whole genome shotgun (WGS) entry which is preliminary data.</text>
</comment>